<evidence type="ECO:0000313" key="1">
    <source>
        <dbReference type="EMBL" id="EJW97176.1"/>
    </source>
</evidence>
<gene>
    <name evidence="1" type="ORF">EVA_14716</name>
</gene>
<reference evidence="1" key="1">
    <citation type="journal article" date="2012" name="PLoS ONE">
        <title>Gene sets for utilization of primary and secondary nutrition supplies in the distal gut of endangered iberian lynx.</title>
        <authorList>
            <person name="Alcaide M."/>
            <person name="Messina E."/>
            <person name="Richter M."/>
            <person name="Bargiela R."/>
            <person name="Peplies J."/>
            <person name="Huws S.A."/>
            <person name="Newbold C.J."/>
            <person name="Golyshin P.N."/>
            <person name="Simon M.A."/>
            <person name="Lopez G."/>
            <person name="Yakimov M.M."/>
            <person name="Ferrer M."/>
        </authorList>
    </citation>
    <scope>NUCLEOTIDE SEQUENCE</scope>
</reference>
<organism evidence="1">
    <name type="scientific">gut metagenome</name>
    <dbReference type="NCBI Taxonomy" id="749906"/>
    <lineage>
        <taxon>unclassified sequences</taxon>
        <taxon>metagenomes</taxon>
        <taxon>organismal metagenomes</taxon>
    </lineage>
</organism>
<accession>J9FQF8</accession>
<protein>
    <submittedName>
        <fullName evidence="1">Uncharacterized protein</fullName>
    </submittedName>
</protein>
<sequence length="92" mass="9936">MIPQLLGLMREVVGIHTDAVAAYQARAEGEEVPFRASGAEHVEGVYPHAVEYYRELVHEGYVDVSLGVLYYLAASATLMVGALWSPASTTSP</sequence>
<name>J9FQF8_9ZZZZ</name>
<proteinExistence type="predicted"/>
<comment type="caution">
    <text evidence="1">The sequence shown here is derived from an EMBL/GenBank/DDBJ whole genome shotgun (WGS) entry which is preliminary data.</text>
</comment>
<dbReference type="EMBL" id="AMCI01004901">
    <property type="protein sequence ID" value="EJW97176.1"/>
    <property type="molecule type" value="Genomic_DNA"/>
</dbReference>
<dbReference type="AlphaFoldDB" id="J9FQF8"/>